<sequence>SSQYINNLISATFLNKKYTQYLDQQFWKEKSFLDNITDKLTNHIVDLSNLNSINTYICIKLKNMLFLLEELIKNIQKGKLLLLLLFFEETFIQQIINHLLMMQIQNQKQIDYIDLYFQLLLIFKYRNYQNKHIM</sequence>
<dbReference type="RefSeq" id="XP_004036715.1">
    <property type="nucleotide sequence ID" value="XM_004036667.1"/>
</dbReference>
<protein>
    <submittedName>
        <fullName evidence="1">Uncharacterized protein</fullName>
    </submittedName>
</protein>
<proteinExistence type="predicted"/>
<dbReference type="InParanoid" id="G0QPX6"/>
<dbReference type="GeneID" id="14908894"/>
<evidence type="ECO:0000313" key="1">
    <source>
        <dbReference type="EMBL" id="EGR32729.1"/>
    </source>
</evidence>
<keyword evidence="2" id="KW-1185">Reference proteome</keyword>
<dbReference type="Proteomes" id="UP000008983">
    <property type="component" value="Unassembled WGS sequence"/>
</dbReference>
<organism evidence="1 2">
    <name type="scientific">Ichthyophthirius multifiliis</name>
    <name type="common">White spot disease agent</name>
    <name type="synonym">Ich</name>
    <dbReference type="NCBI Taxonomy" id="5932"/>
    <lineage>
        <taxon>Eukaryota</taxon>
        <taxon>Sar</taxon>
        <taxon>Alveolata</taxon>
        <taxon>Ciliophora</taxon>
        <taxon>Intramacronucleata</taxon>
        <taxon>Oligohymenophorea</taxon>
        <taxon>Hymenostomatida</taxon>
        <taxon>Ophryoglenina</taxon>
        <taxon>Ichthyophthirius</taxon>
    </lineage>
</organism>
<evidence type="ECO:0000313" key="2">
    <source>
        <dbReference type="Proteomes" id="UP000008983"/>
    </source>
</evidence>
<dbReference type="AlphaFoldDB" id="G0QPX6"/>
<dbReference type="EMBL" id="GL983587">
    <property type="protein sequence ID" value="EGR32729.1"/>
    <property type="molecule type" value="Genomic_DNA"/>
</dbReference>
<gene>
    <name evidence="1" type="ORF">IMG5_072430</name>
</gene>
<name>G0QPX6_ICHMU</name>
<reference evidence="1 2" key="1">
    <citation type="submission" date="2011-07" db="EMBL/GenBank/DDBJ databases">
        <authorList>
            <person name="Coyne R."/>
            <person name="Brami D."/>
            <person name="Johnson J."/>
            <person name="Hostetler J."/>
            <person name="Hannick L."/>
            <person name="Clark T."/>
            <person name="Cassidy-Hanley D."/>
            <person name="Inman J."/>
        </authorList>
    </citation>
    <scope>NUCLEOTIDE SEQUENCE [LARGE SCALE GENOMIC DNA]</scope>
    <source>
        <strain evidence="1 2">G5</strain>
    </source>
</reference>
<feature type="non-terminal residue" evidence="1">
    <location>
        <position position="1"/>
    </location>
</feature>
<accession>G0QPX6</accession>